<accession>A0A4Q9M5D8</accession>
<organism evidence="2">
    <name type="scientific">Dichomitus squalens</name>
    <dbReference type="NCBI Taxonomy" id="114155"/>
    <lineage>
        <taxon>Eukaryota</taxon>
        <taxon>Fungi</taxon>
        <taxon>Dikarya</taxon>
        <taxon>Basidiomycota</taxon>
        <taxon>Agaricomycotina</taxon>
        <taxon>Agaricomycetes</taxon>
        <taxon>Polyporales</taxon>
        <taxon>Polyporaceae</taxon>
        <taxon>Dichomitus</taxon>
    </lineage>
</organism>
<proteinExistence type="predicted"/>
<dbReference type="AlphaFoldDB" id="A0A4Q9M5D8"/>
<dbReference type="Pfam" id="PF20151">
    <property type="entry name" value="DUF6533"/>
    <property type="match status" value="1"/>
</dbReference>
<dbReference type="OrthoDB" id="2756746at2759"/>
<reference evidence="2" key="1">
    <citation type="submission" date="2019-01" db="EMBL/GenBank/DDBJ databases">
        <title>Draft genome sequences of three monokaryotic isolates of the white-rot basidiomycete fungus Dichomitus squalens.</title>
        <authorList>
            <consortium name="DOE Joint Genome Institute"/>
            <person name="Lopez S.C."/>
            <person name="Andreopoulos B."/>
            <person name="Pangilinan J."/>
            <person name="Lipzen A."/>
            <person name="Riley R."/>
            <person name="Ahrendt S."/>
            <person name="Ng V."/>
            <person name="Barry K."/>
            <person name="Daum C."/>
            <person name="Grigoriev I.V."/>
            <person name="Hilden K.S."/>
            <person name="Makela M.R."/>
            <person name="de Vries R.P."/>
        </authorList>
    </citation>
    <scope>NUCLEOTIDE SEQUENCE [LARGE SCALE GENOMIC DNA]</scope>
    <source>
        <strain evidence="2">OM18370.1</strain>
    </source>
</reference>
<sequence length="381" mass="42172">MTPVRVLDNYCVVAAAVMVVHDWIITVPREGRLFCKGKAGTLSALLYFSNRYINLLGQVLSLFPYASLSTKVFPSIISKERHPTDQMSARGVQPIIDDNVRYHQLYRDRRSNETISMLGITAASTQNWTLSGLVLMLLLCPVATNLMELGYHPTGVIHQILGCWLNDDLPLSLEEKYVRIIINRACTIAADTLLIAITWYDLSGRTMKKAAMVLKDKDIVGVVLRDGTLYFILFSTNSLLMANPMMSSPSSLPLRVESSSPRSTRLTSILVSHFMLDLQEAYQKKDFGITADNSQYASQSISLGSFNVAPVLGSLAAHIDPFTWDVSALQSVETGETESTASITLYAASPNSGGIEQIRAPRHFIRNTEEIPHEDGRVLEV</sequence>
<dbReference type="Proteomes" id="UP000292957">
    <property type="component" value="Unassembled WGS sequence"/>
</dbReference>
<dbReference type="InterPro" id="IPR045340">
    <property type="entry name" value="DUF6533"/>
</dbReference>
<feature type="domain" description="DUF6533" evidence="1">
    <location>
        <begin position="10"/>
        <end position="53"/>
    </location>
</feature>
<evidence type="ECO:0000313" key="2">
    <source>
        <dbReference type="EMBL" id="TBU22095.1"/>
    </source>
</evidence>
<name>A0A4Q9M5D8_9APHY</name>
<protein>
    <recommendedName>
        <fullName evidence="1">DUF6533 domain-containing protein</fullName>
    </recommendedName>
</protein>
<dbReference type="EMBL" id="ML143557">
    <property type="protein sequence ID" value="TBU22095.1"/>
    <property type="molecule type" value="Genomic_DNA"/>
</dbReference>
<gene>
    <name evidence="2" type="ORF">BD311DRAFT_676843</name>
</gene>
<evidence type="ECO:0000259" key="1">
    <source>
        <dbReference type="Pfam" id="PF20151"/>
    </source>
</evidence>